<accession>A0A562T998</accession>
<dbReference type="InterPro" id="IPR007332">
    <property type="entry name" value="DUF411"/>
</dbReference>
<gene>
    <name evidence="2" type="ORF">JM93_01089</name>
</gene>
<keyword evidence="1" id="KW-0732">Signal</keyword>
<dbReference type="Proteomes" id="UP000320593">
    <property type="component" value="Unassembled WGS sequence"/>
</dbReference>
<dbReference type="InterPro" id="IPR036249">
    <property type="entry name" value="Thioredoxin-like_sf"/>
</dbReference>
<dbReference type="OrthoDB" id="14727at2"/>
<dbReference type="EMBL" id="VLLF01000002">
    <property type="protein sequence ID" value="TWI90112.1"/>
    <property type="molecule type" value="Genomic_DNA"/>
</dbReference>
<dbReference type="RefSeq" id="WP_145341150.1">
    <property type="nucleotide sequence ID" value="NZ_SMLY01000086.1"/>
</dbReference>
<proteinExistence type="predicted"/>
<dbReference type="SUPFAM" id="SSF52833">
    <property type="entry name" value="Thioredoxin-like"/>
    <property type="match status" value="1"/>
</dbReference>
<evidence type="ECO:0000256" key="1">
    <source>
        <dbReference type="SAM" id="SignalP"/>
    </source>
</evidence>
<comment type="caution">
    <text evidence="2">The sequence shown here is derived from an EMBL/GenBank/DDBJ whole genome shotgun (WGS) entry which is preliminary data.</text>
</comment>
<dbReference type="AlphaFoldDB" id="A0A562T998"/>
<evidence type="ECO:0008006" key="4">
    <source>
        <dbReference type="Google" id="ProtNLM"/>
    </source>
</evidence>
<evidence type="ECO:0000313" key="2">
    <source>
        <dbReference type="EMBL" id="TWI90112.1"/>
    </source>
</evidence>
<reference evidence="2 3" key="1">
    <citation type="submission" date="2019-07" db="EMBL/GenBank/DDBJ databases">
        <title>Genomic Encyclopedia of Archaeal and Bacterial Type Strains, Phase II (KMG-II): from individual species to whole genera.</title>
        <authorList>
            <person name="Goeker M."/>
        </authorList>
    </citation>
    <scope>NUCLEOTIDE SEQUENCE [LARGE SCALE GENOMIC DNA]</scope>
    <source>
        <strain evidence="2 3">ATCC BAA-252</strain>
    </source>
</reference>
<keyword evidence="3" id="KW-1185">Reference proteome</keyword>
<name>A0A562T998_9HYPH</name>
<evidence type="ECO:0000313" key="3">
    <source>
        <dbReference type="Proteomes" id="UP000320593"/>
    </source>
</evidence>
<protein>
    <recommendedName>
        <fullName evidence="4">CopG family transcriptional regulator</fullName>
    </recommendedName>
</protein>
<organism evidence="2 3">
    <name type="scientific">Roseibium hamelinense</name>
    <dbReference type="NCBI Taxonomy" id="150831"/>
    <lineage>
        <taxon>Bacteria</taxon>
        <taxon>Pseudomonadati</taxon>
        <taxon>Pseudomonadota</taxon>
        <taxon>Alphaproteobacteria</taxon>
        <taxon>Hyphomicrobiales</taxon>
        <taxon>Stappiaceae</taxon>
        <taxon>Roseibium</taxon>
    </lineage>
</organism>
<sequence length="157" mass="16887">MTLKIRLTQAALTLVLVAAPAAGIADENTVTVFKTPWCGCCHVWAEKVQQAGYSVVVKDMEDLSGIKKQAGIPDQLQACHTAVLGSERKYILEGHVPLEAMHRLISEQPDIRGVAVAGMPMGSLGMDYDAAAKYPVHELPDKAGDPLKLFMQMGEGN</sequence>
<dbReference type="Pfam" id="PF04214">
    <property type="entry name" value="DUF411"/>
    <property type="match status" value="1"/>
</dbReference>
<feature type="chain" id="PRO_5022117373" description="CopG family transcriptional regulator" evidence="1">
    <location>
        <begin position="26"/>
        <end position="157"/>
    </location>
</feature>
<feature type="signal peptide" evidence="1">
    <location>
        <begin position="1"/>
        <end position="25"/>
    </location>
</feature>